<dbReference type="InterPro" id="IPR047216">
    <property type="entry name" value="Endonuclease_DUF559_bact"/>
</dbReference>
<evidence type="ECO:0000313" key="3">
    <source>
        <dbReference type="Proteomes" id="UP000251634"/>
    </source>
</evidence>
<name>A0A329TQ14_9FIRM</name>
<gene>
    <name evidence="2" type="ORF">C4N25_05050</name>
</gene>
<dbReference type="InterPro" id="IPR011335">
    <property type="entry name" value="Restrct_endonuc-II-like"/>
</dbReference>
<reference evidence="2 3" key="1">
    <citation type="submission" date="2018-02" db="EMBL/GenBank/DDBJ databases">
        <title>Complete genome sequencing of Faecalibacterium prausnitzii strains isolated from the human gut.</title>
        <authorList>
            <person name="Fitzgerald B.C."/>
            <person name="Shkoporov A.N."/>
            <person name="Ross P.R."/>
            <person name="Hill C."/>
        </authorList>
    </citation>
    <scope>NUCLEOTIDE SEQUENCE [LARGE SCALE GENOMIC DNA]</scope>
    <source>
        <strain evidence="2 3">APC942/8-14-2</strain>
    </source>
</reference>
<organism evidence="2 3">
    <name type="scientific">Faecalibacterium prausnitzii</name>
    <dbReference type="NCBI Taxonomy" id="853"/>
    <lineage>
        <taxon>Bacteria</taxon>
        <taxon>Bacillati</taxon>
        <taxon>Bacillota</taxon>
        <taxon>Clostridia</taxon>
        <taxon>Eubacteriales</taxon>
        <taxon>Oscillospiraceae</taxon>
        <taxon>Faecalibacterium</taxon>
    </lineage>
</organism>
<feature type="domain" description="DUF559" evidence="1">
    <location>
        <begin position="13"/>
        <end position="117"/>
    </location>
</feature>
<proteinExistence type="predicted"/>
<dbReference type="SUPFAM" id="SSF52980">
    <property type="entry name" value="Restriction endonuclease-like"/>
    <property type="match status" value="1"/>
</dbReference>
<dbReference type="Proteomes" id="UP000251634">
    <property type="component" value="Unassembled WGS sequence"/>
</dbReference>
<evidence type="ECO:0000259" key="1">
    <source>
        <dbReference type="Pfam" id="PF04480"/>
    </source>
</evidence>
<dbReference type="EMBL" id="PRKZ01000002">
    <property type="protein sequence ID" value="RAW51409.1"/>
    <property type="molecule type" value="Genomic_DNA"/>
</dbReference>
<dbReference type="InterPro" id="IPR007569">
    <property type="entry name" value="DUF559"/>
</dbReference>
<dbReference type="GO" id="GO:0004519">
    <property type="term" value="F:endonuclease activity"/>
    <property type="evidence" value="ECO:0007669"/>
    <property type="project" value="UniProtKB-KW"/>
</dbReference>
<dbReference type="PANTHER" id="PTHR38590">
    <property type="entry name" value="BLL0828 PROTEIN"/>
    <property type="match status" value="1"/>
</dbReference>
<sequence>MKKTIVVKNFRMLETARKLRREMTPQETKLWYRFLRSYPVKIYKQRIIESFIVDFYCADARLVIEIDGSQHYTEQGKCYDEERSQILRAYGLKVLRFSNRDIDRSFDSVCAQIHNIIQERCALPADDDD</sequence>
<protein>
    <submittedName>
        <fullName evidence="2">Endonuclease</fullName>
    </submittedName>
</protein>
<keyword evidence="2" id="KW-0255">Endonuclease</keyword>
<dbReference type="PANTHER" id="PTHR38590:SF1">
    <property type="entry name" value="BLL0828 PROTEIN"/>
    <property type="match status" value="1"/>
</dbReference>
<keyword evidence="2" id="KW-0540">Nuclease</keyword>
<dbReference type="AlphaFoldDB" id="A0A329TQ14"/>
<keyword evidence="2" id="KW-0378">Hydrolase</keyword>
<accession>A0A329TQ14</accession>
<dbReference type="CDD" id="cd01038">
    <property type="entry name" value="Endonuclease_DUF559"/>
    <property type="match status" value="1"/>
</dbReference>
<dbReference type="Gene3D" id="3.40.960.10">
    <property type="entry name" value="VSR Endonuclease"/>
    <property type="match status" value="1"/>
</dbReference>
<evidence type="ECO:0000313" key="2">
    <source>
        <dbReference type="EMBL" id="RAW51409.1"/>
    </source>
</evidence>
<dbReference type="Pfam" id="PF04480">
    <property type="entry name" value="DUF559"/>
    <property type="match status" value="1"/>
</dbReference>
<comment type="caution">
    <text evidence="2">The sequence shown here is derived from an EMBL/GenBank/DDBJ whole genome shotgun (WGS) entry which is preliminary data.</text>
</comment>